<feature type="region of interest" description="Disordered" evidence="1">
    <location>
        <begin position="126"/>
        <end position="160"/>
    </location>
</feature>
<feature type="compositionally biased region" description="Low complexity" evidence="1">
    <location>
        <begin position="173"/>
        <end position="183"/>
    </location>
</feature>
<reference evidence="2 3" key="1">
    <citation type="submission" date="2016-01" db="EMBL/GenBank/DDBJ databases">
        <title>Amycolatopsis coloradensis genome sequencing and assembly.</title>
        <authorList>
            <person name="Mayilraj S."/>
        </authorList>
    </citation>
    <scope>NUCLEOTIDE SEQUENCE [LARGE SCALE GENOMIC DNA]</scope>
    <source>
        <strain evidence="2 3">DSM 44225</strain>
    </source>
</reference>
<dbReference type="Proteomes" id="UP000187486">
    <property type="component" value="Unassembled WGS sequence"/>
</dbReference>
<organism evidence="2 3">
    <name type="scientific">Amycolatopsis coloradensis</name>
    <dbReference type="NCBI Taxonomy" id="76021"/>
    <lineage>
        <taxon>Bacteria</taxon>
        <taxon>Bacillati</taxon>
        <taxon>Actinomycetota</taxon>
        <taxon>Actinomycetes</taxon>
        <taxon>Pseudonocardiales</taxon>
        <taxon>Pseudonocardiaceae</taxon>
        <taxon>Amycolatopsis</taxon>
    </lineage>
</organism>
<evidence type="ECO:0000313" key="3">
    <source>
        <dbReference type="Proteomes" id="UP000187486"/>
    </source>
</evidence>
<gene>
    <name evidence="2" type="ORF">BS329_40175</name>
</gene>
<name>A0A1R0KDU9_9PSEU</name>
<dbReference type="RefSeq" id="WP_076168686.1">
    <property type="nucleotide sequence ID" value="NZ_JBEZVB010000099.1"/>
</dbReference>
<dbReference type="AlphaFoldDB" id="A0A1R0KDU9"/>
<sequence>MNAYGDTTTTVTDPNRHQSTYTIDDKQRQTKATDALGHTRAQSWSANGDVASVTDGMNNSVTYDYDTLNNLKGGKLPTSATASVGYTDTAHPHLPTQVSDFSGTKVTKSYDSNGNVKTVRADGLGADVTPATAPRRPCPAAARRPSRSTPAGGRKPSPSRTLVVAWCSPAATATPVLTAPTPARSRPVPTPQALP</sequence>
<protein>
    <recommendedName>
        <fullName evidence="4">YD repeat-containing protein</fullName>
    </recommendedName>
</protein>
<dbReference type="STRING" id="76021.BS329_40175"/>
<feature type="region of interest" description="Disordered" evidence="1">
    <location>
        <begin position="23"/>
        <end position="42"/>
    </location>
</feature>
<evidence type="ECO:0000256" key="1">
    <source>
        <dbReference type="SAM" id="MobiDB-lite"/>
    </source>
</evidence>
<feature type="compositionally biased region" description="Low complexity" evidence="1">
    <location>
        <begin position="129"/>
        <end position="151"/>
    </location>
</feature>
<evidence type="ECO:0008006" key="4">
    <source>
        <dbReference type="Google" id="ProtNLM"/>
    </source>
</evidence>
<accession>A0A1R0KDU9</accession>
<keyword evidence="3" id="KW-1185">Reference proteome</keyword>
<feature type="region of interest" description="Disordered" evidence="1">
    <location>
        <begin position="173"/>
        <end position="195"/>
    </location>
</feature>
<proteinExistence type="predicted"/>
<dbReference type="Gene3D" id="2.180.10.10">
    <property type="entry name" value="RHS repeat-associated core"/>
    <property type="match status" value="1"/>
</dbReference>
<evidence type="ECO:0000313" key="2">
    <source>
        <dbReference type="EMBL" id="OLZ43158.1"/>
    </source>
</evidence>
<comment type="caution">
    <text evidence="2">The sequence shown here is derived from an EMBL/GenBank/DDBJ whole genome shotgun (WGS) entry which is preliminary data.</text>
</comment>
<dbReference type="EMBL" id="MQUQ01000039">
    <property type="protein sequence ID" value="OLZ43158.1"/>
    <property type="molecule type" value="Genomic_DNA"/>
</dbReference>